<reference evidence="1" key="1">
    <citation type="submission" date="2020-01" db="EMBL/GenBank/DDBJ databases">
        <authorList>
            <person name="Meier V. D."/>
            <person name="Meier V D."/>
        </authorList>
    </citation>
    <scope>NUCLEOTIDE SEQUENCE</scope>
    <source>
        <strain evidence="1">HLG_WM_MAG_07</strain>
    </source>
</reference>
<protein>
    <submittedName>
        <fullName evidence="1">Uncharacterized protein</fullName>
    </submittedName>
</protein>
<sequence length="50" mass="6021">MDHFHHPAVACKMCGSLHTRRIHRTFFEIHLFRVKAIVHCGECHKDYIYK</sequence>
<proteinExistence type="predicted"/>
<dbReference type="EMBL" id="CACVAY010000117">
    <property type="protein sequence ID" value="CAA6823957.1"/>
    <property type="molecule type" value="Genomic_DNA"/>
</dbReference>
<dbReference type="AlphaFoldDB" id="A0A6S6U0V8"/>
<accession>A0A6S6U0V8</accession>
<organism evidence="1">
    <name type="scientific">uncultured Thiotrichaceae bacterium</name>
    <dbReference type="NCBI Taxonomy" id="298394"/>
    <lineage>
        <taxon>Bacteria</taxon>
        <taxon>Pseudomonadati</taxon>
        <taxon>Pseudomonadota</taxon>
        <taxon>Gammaproteobacteria</taxon>
        <taxon>Thiotrichales</taxon>
        <taxon>Thiotrichaceae</taxon>
        <taxon>environmental samples</taxon>
    </lineage>
</organism>
<gene>
    <name evidence="1" type="ORF">HELGO_WM6749</name>
</gene>
<evidence type="ECO:0000313" key="1">
    <source>
        <dbReference type="EMBL" id="CAA6823957.1"/>
    </source>
</evidence>
<name>A0A6S6U0V8_9GAMM</name>